<name>A0A0G4FIC1_9ALVE</name>
<dbReference type="AlphaFoldDB" id="A0A0G4FIC1"/>
<reference evidence="1" key="1">
    <citation type="submission" date="2014-11" db="EMBL/GenBank/DDBJ databases">
        <authorList>
            <person name="Otto D Thomas"/>
            <person name="Naeem Raeece"/>
        </authorList>
    </citation>
    <scope>NUCLEOTIDE SEQUENCE</scope>
</reference>
<dbReference type="EMBL" id="CDMZ01000372">
    <property type="protein sequence ID" value="CEM12851.1"/>
    <property type="molecule type" value="Genomic_DNA"/>
</dbReference>
<proteinExistence type="predicted"/>
<accession>A0A0G4FIC1</accession>
<evidence type="ECO:0000313" key="1">
    <source>
        <dbReference type="EMBL" id="CEM12851.1"/>
    </source>
</evidence>
<dbReference type="PhylomeDB" id="A0A0G4FIC1"/>
<gene>
    <name evidence="1" type="ORF">Cvel_17022</name>
</gene>
<sequence length="145" mass="15964">MIKYVTINVLMTMGMACGLGELIEALKQNQYAVRDPSAAATTIETGTMTSLTSQKIAAAVEKGRERAWELIGKVDSKIYADFRDKVKWGGQRTGGRKSLTKQTLLDFKWESVVKVSHYASQELIDDNETEIVDTEGGDKIADDTA</sequence>
<organism evidence="1">
    <name type="scientific">Chromera velia CCMP2878</name>
    <dbReference type="NCBI Taxonomy" id="1169474"/>
    <lineage>
        <taxon>Eukaryota</taxon>
        <taxon>Sar</taxon>
        <taxon>Alveolata</taxon>
        <taxon>Colpodellida</taxon>
        <taxon>Chromeraceae</taxon>
        <taxon>Chromera</taxon>
    </lineage>
</organism>
<protein>
    <submittedName>
        <fullName evidence="1">Uncharacterized protein</fullName>
    </submittedName>
</protein>
<dbReference type="VEuPathDB" id="CryptoDB:Cvel_17022"/>